<evidence type="ECO:0000313" key="1">
    <source>
        <dbReference type="EMBL" id="WFD39664.1"/>
    </source>
</evidence>
<sequence>MRDEYSAFLTWLREQGAQFPDGVYFADDDVTGPGLFSKDDIPSDQCIMAIPHTLIMHPATSKARITAALGYEDEQKTLVMRDWILLDLVLHRLLDGKKSHVAGDLLQHAPYVRILPAAFGTPLECKPSEITLLDGTSLFNGTMHRLQKTSDAAERSKAWLAAACAVPRLASDPAAVILRTALASDWLSLWRWADDVYGSRSFPASFAGWAVPPASHEPVLIPGIDSINHMRAYPVTWEYEEVDDTMPWMLEDESDGVREPILERVREYRQVLLRKGVQWTQSKLDQILDELEALGYTL</sequence>
<keyword evidence="2" id="KW-1185">Reference proteome</keyword>
<proteinExistence type="predicted"/>
<dbReference type="GO" id="GO:0016279">
    <property type="term" value="F:protein-lysine N-methyltransferase activity"/>
    <property type="evidence" value="ECO:0007669"/>
    <property type="project" value="TreeGrafter"/>
</dbReference>
<dbReference type="AlphaFoldDB" id="A0AAF0F4E8"/>
<dbReference type="Proteomes" id="UP001217754">
    <property type="component" value="Chromosome 4"/>
</dbReference>
<protein>
    <submittedName>
        <fullName evidence="1">Uncharacterized protein</fullName>
    </submittedName>
</protein>
<name>A0AAF0F4E8_9BASI</name>
<gene>
    <name evidence="1" type="ORF">MJAP1_002644</name>
</gene>
<dbReference type="InterPro" id="IPR050600">
    <property type="entry name" value="SETD3_SETD6_MTase"/>
</dbReference>
<reference evidence="1" key="1">
    <citation type="submission" date="2023-03" db="EMBL/GenBank/DDBJ databases">
        <title>Mating type loci evolution in Malassezia.</title>
        <authorList>
            <person name="Coelho M.A."/>
        </authorList>
    </citation>
    <scope>NUCLEOTIDE SEQUENCE</scope>
    <source>
        <strain evidence="1">CBS 9431</strain>
    </source>
</reference>
<dbReference type="GeneID" id="85226295"/>
<dbReference type="PANTHER" id="PTHR13271">
    <property type="entry name" value="UNCHARACTERIZED PUTATIVE METHYLTRANSFERASE"/>
    <property type="match status" value="1"/>
</dbReference>
<dbReference type="GO" id="GO:0005634">
    <property type="term" value="C:nucleus"/>
    <property type="evidence" value="ECO:0007669"/>
    <property type="project" value="TreeGrafter"/>
</dbReference>
<dbReference type="RefSeq" id="XP_060122561.1">
    <property type="nucleotide sequence ID" value="XM_060266578.1"/>
</dbReference>
<dbReference type="InterPro" id="IPR046341">
    <property type="entry name" value="SET_dom_sf"/>
</dbReference>
<evidence type="ECO:0000313" key="2">
    <source>
        <dbReference type="Proteomes" id="UP001217754"/>
    </source>
</evidence>
<accession>A0AAF0F4E8</accession>
<organism evidence="1 2">
    <name type="scientific">Malassezia japonica</name>
    <dbReference type="NCBI Taxonomy" id="223818"/>
    <lineage>
        <taxon>Eukaryota</taxon>
        <taxon>Fungi</taxon>
        <taxon>Dikarya</taxon>
        <taxon>Basidiomycota</taxon>
        <taxon>Ustilaginomycotina</taxon>
        <taxon>Malasseziomycetes</taxon>
        <taxon>Malasseziales</taxon>
        <taxon>Malasseziaceae</taxon>
        <taxon>Malassezia</taxon>
    </lineage>
</organism>
<dbReference type="EMBL" id="CP119961">
    <property type="protein sequence ID" value="WFD39664.1"/>
    <property type="molecule type" value="Genomic_DNA"/>
</dbReference>
<dbReference type="Gene3D" id="3.90.1410.10">
    <property type="entry name" value="set domain protein methyltransferase, domain 1"/>
    <property type="match status" value="1"/>
</dbReference>
<dbReference type="SUPFAM" id="SSF82199">
    <property type="entry name" value="SET domain"/>
    <property type="match status" value="1"/>
</dbReference>
<dbReference type="PANTHER" id="PTHR13271:SF147">
    <property type="entry name" value="PROTEIN-LYSINE N-METHYLTRANSFERASE EFM1-RELATED"/>
    <property type="match status" value="1"/>
</dbReference>